<dbReference type="Gene3D" id="3.40.50.1010">
    <property type="entry name" value="5'-nuclease"/>
    <property type="match status" value="1"/>
</dbReference>
<comment type="similarity">
    <text evidence="7">Belongs to the PINc/VapC protein family.</text>
</comment>
<dbReference type="InterPro" id="IPR002716">
    <property type="entry name" value="PIN_dom"/>
</dbReference>
<dbReference type="PANTHER" id="PTHR33653">
    <property type="entry name" value="RIBONUCLEASE VAPC2"/>
    <property type="match status" value="1"/>
</dbReference>
<name>T1AKE7_9ZZZZ</name>
<dbReference type="SUPFAM" id="SSF88723">
    <property type="entry name" value="PIN domain-like"/>
    <property type="match status" value="1"/>
</dbReference>
<evidence type="ECO:0000256" key="7">
    <source>
        <dbReference type="ARBA" id="ARBA00038093"/>
    </source>
</evidence>
<dbReference type="Pfam" id="PF01850">
    <property type="entry name" value="PIN"/>
    <property type="match status" value="1"/>
</dbReference>
<dbReference type="GO" id="GO:0016787">
    <property type="term" value="F:hydrolase activity"/>
    <property type="evidence" value="ECO:0007669"/>
    <property type="project" value="UniProtKB-KW"/>
</dbReference>
<protein>
    <submittedName>
        <fullName evidence="9">PilT domain-containing protein</fullName>
    </submittedName>
</protein>
<keyword evidence="2" id="KW-1277">Toxin-antitoxin system</keyword>
<keyword evidence="4" id="KW-0479">Metal-binding</keyword>
<dbReference type="InterPro" id="IPR029060">
    <property type="entry name" value="PIN-like_dom_sf"/>
</dbReference>
<dbReference type="InterPro" id="IPR022907">
    <property type="entry name" value="VapC_family"/>
</dbReference>
<accession>T1AKE7</accession>
<comment type="cofactor">
    <cofactor evidence="1">
        <name>Mg(2+)</name>
        <dbReference type="ChEBI" id="CHEBI:18420"/>
    </cofactor>
</comment>
<keyword evidence="3" id="KW-0540">Nuclease</keyword>
<evidence type="ECO:0000256" key="3">
    <source>
        <dbReference type="ARBA" id="ARBA00022722"/>
    </source>
</evidence>
<dbReference type="GO" id="GO:0046872">
    <property type="term" value="F:metal ion binding"/>
    <property type="evidence" value="ECO:0007669"/>
    <property type="project" value="UniProtKB-KW"/>
</dbReference>
<evidence type="ECO:0000256" key="1">
    <source>
        <dbReference type="ARBA" id="ARBA00001946"/>
    </source>
</evidence>
<proteinExistence type="inferred from homology"/>
<dbReference type="CDD" id="cd18731">
    <property type="entry name" value="PIN_NgFitB-like"/>
    <property type="match status" value="1"/>
</dbReference>
<dbReference type="GO" id="GO:0004540">
    <property type="term" value="F:RNA nuclease activity"/>
    <property type="evidence" value="ECO:0007669"/>
    <property type="project" value="InterPro"/>
</dbReference>
<reference evidence="9" key="2">
    <citation type="journal article" date="2014" name="ISME J.">
        <title>Microbial stratification in low pH oxic and suboxic macroscopic growths along an acid mine drainage.</title>
        <authorList>
            <person name="Mendez-Garcia C."/>
            <person name="Mesa V."/>
            <person name="Sprenger R.R."/>
            <person name="Richter M."/>
            <person name="Diez M.S."/>
            <person name="Solano J."/>
            <person name="Bargiela R."/>
            <person name="Golyshina O.V."/>
            <person name="Manteca A."/>
            <person name="Ramos J.L."/>
            <person name="Gallego J.R."/>
            <person name="Llorente I."/>
            <person name="Martins Dos Santos V.A."/>
            <person name="Jensen O.N."/>
            <person name="Pelaez A.I."/>
            <person name="Sanchez J."/>
            <person name="Ferrer M."/>
        </authorList>
    </citation>
    <scope>NUCLEOTIDE SEQUENCE</scope>
</reference>
<keyword evidence="6" id="KW-0460">Magnesium</keyword>
<dbReference type="HAMAP" id="MF_00265">
    <property type="entry name" value="VapC_Nob1"/>
    <property type="match status" value="1"/>
</dbReference>
<dbReference type="InterPro" id="IPR050556">
    <property type="entry name" value="Type_II_TA_system_RNase"/>
</dbReference>
<gene>
    <name evidence="9" type="ORF">B1B_08629</name>
</gene>
<dbReference type="AlphaFoldDB" id="T1AKE7"/>
<evidence type="ECO:0000256" key="4">
    <source>
        <dbReference type="ARBA" id="ARBA00022723"/>
    </source>
</evidence>
<comment type="caution">
    <text evidence="9">The sequence shown here is derived from an EMBL/GenBank/DDBJ whole genome shotgun (WGS) entry which is preliminary data.</text>
</comment>
<dbReference type="PANTHER" id="PTHR33653:SF1">
    <property type="entry name" value="RIBONUCLEASE VAPC2"/>
    <property type="match status" value="1"/>
</dbReference>
<reference evidence="9" key="1">
    <citation type="submission" date="2013-08" db="EMBL/GenBank/DDBJ databases">
        <authorList>
            <person name="Mendez C."/>
            <person name="Richter M."/>
            <person name="Ferrer M."/>
            <person name="Sanchez J."/>
        </authorList>
    </citation>
    <scope>NUCLEOTIDE SEQUENCE</scope>
</reference>
<sequence length="142" mass="14913">MIILDTNVISELMRPMPASEVMSWMAAQPRGLLHTTTINQAEILYGIAALPEGRRRQALARAAEAMFAEDFAGRILPFGSAAAACYAGIVMKRRLAGSPIEGFDGVIAAVAVSAGARVATRDCAGFSGCGLTLIDPWRASSS</sequence>
<dbReference type="EMBL" id="AUZY01005645">
    <property type="protein sequence ID" value="EQD57817.1"/>
    <property type="molecule type" value="Genomic_DNA"/>
</dbReference>
<evidence type="ECO:0000259" key="8">
    <source>
        <dbReference type="Pfam" id="PF01850"/>
    </source>
</evidence>
<evidence type="ECO:0000256" key="6">
    <source>
        <dbReference type="ARBA" id="ARBA00022842"/>
    </source>
</evidence>
<evidence type="ECO:0000256" key="5">
    <source>
        <dbReference type="ARBA" id="ARBA00022801"/>
    </source>
</evidence>
<keyword evidence="5" id="KW-0378">Hydrolase</keyword>
<evidence type="ECO:0000313" key="9">
    <source>
        <dbReference type="EMBL" id="EQD57817.1"/>
    </source>
</evidence>
<evidence type="ECO:0000256" key="2">
    <source>
        <dbReference type="ARBA" id="ARBA00022649"/>
    </source>
</evidence>
<organism evidence="9">
    <name type="scientific">mine drainage metagenome</name>
    <dbReference type="NCBI Taxonomy" id="410659"/>
    <lineage>
        <taxon>unclassified sequences</taxon>
        <taxon>metagenomes</taxon>
        <taxon>ecological metagenomes</taxon>
    </lineage>
</organism>
<feature type="domain" description="PIN" evidence="8">
    <location>
        <begin position="2"/>
        <end position="122"/>
    </location>
</feature>